<evidence type="ECO:0000313" key="3">
    <source>
        <dbReference type="EMBL" id="KAE9270338.1"/>
    </source>
</evidence>
<dbReference type="Proteomes" id="UP000434957">
    <property type="component" value="Unassembled WGS sequence"/>
</dbReference>
<keyword evidence="5" id="KW-1185">Reference proteome</keyword>
<name>A0A6A3H0U3_9STRA</name>
<evidence type="ECO:0000313" key="2">
    <source>
        <dbReference type="EMBL" id="KAE8962817.1"/>
    </source>
</evidence>
<accession>A0A6A3H0U3</accession>
<sequence>MSITKARVHPEGKGAWGKGARNSSRDSTAQTRESDIIMVHSKAKRKFSPWHVFSLLRRLASIAAAIQYVIVSLSAAWYAEAILSGAANPTESFRVFTSNLIEGYIGDGLIRDSPLVQDVLGGDTTPRDYALFLESKTKGSQ</sequence>
<gene>
    <name evidence="2" type="ORF">PR001_g29578</name>
    <name evidence="3" type="ORF">PR003_g30863</name>
</gene>
<dbReference type="Proteomes" id="UP000429607">
    <property type="component" value="Unassembled WGS sequence"/>
</dbReference>
<evidence type="ECO:0000256" key="1">
    <source>
        <dbReference type="SAM" id="MobiDB-lite"/>
    </source>
</evidence>
<protein>
    <submittedName>
        <fullName evidence="2">Uncharacterized protein</fullName>
    </submittedName>
</protein>
<reference evidence="2 4" key="1">
    <citation type="submission" date="2018-09" db="EMBL/GenBank/DDBJ databases">
        <title>Genomic investigation of the strawberry pathogen Phytophthora fragariae indicates pathogenicity is determined by transcriptional variation in three key races.</title>
        <authorList>
            <person name="Adams T.M."/>
            <person name="Armitage A.D."/>
            <person name="Sobczyk M.K."/>
            <person name="Bates H.J."/>
            <person name="Dunwell J.M."/>
            <person name="Nellist C.F."/>
            <person name="Harrison R.J."/>
        </authorList>
    </citation>
    <scope>NUCLEOTIDE SEQUENCE [LARGE SCALE GENOMIC DNA]</scope>
    <source>
        <strain evidence="2 4">SCRP249</strain>
        <strain evidence="3 5">SCRP333</strain>
    </source>
</reference>
<evidence type="ECO:0000313" key="5">
    <source>
        <dbReference type="Proteomes" id="UP000434957"/>
    </source>
</evidence>
<feature type="compositionally biased region" description="Polar residues" evidence="1">
    <location>
        <begin position="21"/>
        <end position="31"/>
    </location>
</feature>
<dbReference type="AlphaFoldDB" id="A0A6A3H0U3"/>
<evidence type="ECO:0000313" key="4">
    <source>
        <dbReference type="Proteomes" id="UP000429607"/>
    </source>
</evidence>
<proteinExistence type="predicted"/>
<comment type="caution">
    <text evidence="2">The sequence shown here is derived from an EMBL/GenBank/DDBJ whole genome shotgun (WGS) entry which is preliminary data.</text>
</comment>
<feature type="region of interest" description="Disordered" evidence="1">
    <location>
        <begin position="1"/>
        <end position="32"/>
    </location>
</feature>
<dbReference type="EMBL" id="QXFT01006031">
    <property type="protein sequence ID" value="KAE9270338.1"/>
    <property type="molecule type" value="Genomic_DNA"/>
</dbReference>
<organism evidence="2 4">
    <name type="scientific">Phytophthora rubi</name>
    <dbReference type="NCBI Taxonomy" id="129364"/>
    <lineage>
        <taxon>Eukaryota</taxon>
        <taxon>Sar</taxon>
        <taxon>Stramenopiles</taxon>
        <taxon>Oomycota</taxon>
        <taxon>Peronosporomycetes</taxon>
        <taxon>Peronosporales</taxon>
        <taxon>Peronosporaceae</taxon>
        <taxon>Phytophthora</taxon>
    </lineage>
</organism>
<dbReference type="EMBL" id="QXFV01006007">
    <property type="protein sequence ID" value="KAE8962817.1"/>
    <property type="molecule type" value="Genomic_DNA"/>
</dbReference>